<accession>A0A1J1INF7</accession>
<proteinExistence type="predicted"/>
<organism evidence="1 2">
    <name type="scientific">Clunio marinus</name>
    <dbReference type="NCBI Taxonomy" id="568069"/>
    <lineage>
        <taxon>Eukaryota</taxon>
        <taxon>Metazoa</taxon>
        <taxon>Ecdysozoa</taxon>
        <taxon>Arthropoda</taxon>
        <taxon>Hexapoda</taxon>
        <taxon>Insecta</taxon>
        <taxon>Pterygota</taxon>
        <taxon>Neoptera</taxon>
        <taxon>Endopterygota</taxon>
        <taxon>Diptera</taxon>
        <taxon>Nematocera</taxon>
        <taxon>Chironomoidea</taxon>
        <taxon>Chironomidae</taxon>
        <taxon>Clunio</taxon>
    </lineage>
</organism>
<reference evidence="1 2" key="1">
    <citation type="submission" date="2015-04" db="EMBL/GenBank/DDBJ databases">
        <authorList>
            <person name="Syromyatnikov M.Y."/>
            <person name="Popov V.N."/>
        </authorList>
    </citation>
    <scope>NUCLEOTIDE SEQUENCE [LARGE SCALE GENOMIC DNA]</scope>
</reference>
<dbReference type="AlphaFoldDB" id="A0A1J1INF7"/>
<evidence type="ECO:0000313" key="2">
    <source>
        <dbReference type="Proteomes" id="UP000183832"/>
    </source>
</evidence>
<keyword evidence="2" id="KW-1185">Reference proteome</keyword>
<gene>
    <name evidence="1" type="ORF">CLUMA_CG013299</name>
</gene>
<evidence type="ECO:0000313" key="1">
    <source>
        <dbReference type="EMBL" id="CRL00009.1"/>
    </source>
</evidence>
<dbReference type="EMBL" id="CVRI01000054">
    <property type="protein sequence ID" value="CRL00009.1"/>
    <property type="molecule type" value="Genomic_DNA"/>
</dbReference>
<protein>
    <submittedName>
        <fullName evidence="1">CLUMA_CG013299, isoform A</fullName>
    </submittedName>
</protein>
<sequence length="66" mass="7672">MAEGVSIPFIKTRVNVSIKIPNTKKRIENANKRFAEVSRQLYNLKVDECHTSKQQICTLKMFFSKL</sequence>
<name>A0A1J1INF7_9DIPT</name>
<dbReference type="Proteomes" id="UP000183832">
    <property type="component" value="Unassembled WGS sequence"/>
</dbReference>